<dbReference type="Proteomes" id="UP000199031">
    <property type="component" value="Unassembled WGS sequence"/>
</dbReference>
<keyword evidence="16" id="KW-1185">Reference proteome</keyword>
<organism evidence="15 16">
    <name type="scientific">Parafilimonas terrae</name>
    <dbReference type="NCBI Taxonomy" id="1465490"/>
    <lineage>
        <taxon>Bacteria</taxon>
        <taxon>Pseudomonadati</taxon>
        <taxon>Bacteroidota</taxon>
        <taxon>Chitinophagia</taxon>
        <taxon>Chitinophagales</taxon>
        <taxon>Chitinophagaceae</taxon>
        <taxon>Parafilimonas</taxon>
    </lineage>
</organism>
<accession>A0A1I5TH93</accession>
<dbReference type="Pfam" id="PF16353">
    <property type="entry name" value="LacZ_4"/>
    <property type="match status" value="1"/>
</dbReference>
<dbReference type="SUPFAM" id="SSF51445">
    <property type="entry name" value="(Trans)glycosidases"/>
    <property type="match status" value="1"/>
</dbReference>
<dbReference type="InterPro" id="IPR017853">
    <property type="entry name" value="GH"/>
</dbReference>
<dbReference type="InterPro" id="IPR006102">
    <property type="entry name" value="Ig-like_GH2"/>
</dbReference>
<dbReference type="InterPro" id="IPR008979">
    <property type="entry name" value="Galactose-bd-like_sf"/>
</dbReference>
<dbReference type="PRINTS" id="PR00132">
    <property type="entry name" value="GLHYDRLASE2"/>
</dbReference>
<evidence type="ECO:0000259" key="14">
    <source>
        <dbReference type="SMART" id="SM01038"/>
    </source>
</evidence>
<comment type="similarity">
    <text evidence="4 12">Belongs to the glycosyl hydrolase 2 family.</text>
</comment>
<evidence type="ECO:0000313" key="15">
    <source>
        <dbReference type="EMBL" id="SFP82288.1"/>
    </source>
</evidence>
<dbReference type="Pfam" id="PF02929">
    <property type="entry name" value="Bgal_small_N"/>
    <property type="match status" value="1"/>
</dbReference>
<evidence type="ECO:0000256" key="7">
    <source>
        <dbReference type="ARBA" id="ARBA00013303"/>
    </source>
</evidence>
<dbReference type="Gene3D" id="2.70.98.10">
    <property type="match status" value="1"/>
</dbReference>
<dbReference type="InterPro" id="IPR036156">
    <property type="entry name" value="Beta-gal/glucu_dom_sf"/>
</dbReference>
<dbReference type="InterPro" id="IPR023230">
    <property type="entry name" value="Glyco_hydro_2_CS"/>
</dbReference>
<feature type="chain" id="PRO_5011762592" description="Beta-galactosidase" evidence="13">
    <location>
        <begin position="37"/>
        <end position="1056"/>
    </location>
</feature>
<dbReference type="InterPro" id="IPR006103">
    <property type="entry name" value="Glyco_hydro_2_cat"/>
</dbReference>
<keyword evidence="13" id="KW-0732">Signal</keyword>
<dbReference type="InterPro" id="IPR004199">
    <property type="entry name" value="B-gal_small/dom_5"/>
</dbReference>
<evidence type="ECO:0000256" key="2">
    <source>
        <dbReference type="ARBA" id="ARBA00001913"/>
    </source>
</evidence>
<sequence length="1056" mass="120524">MVNNKMPEIFSKAPVIRFRICMLLVLQFALSFICSAQQQNNPWEDEILFEKNKEKPHASFMLYANEADAINDDYSNSPYYKSLNGTWKFVYAADPDTRIKNFYEPGLNTQTWNDISVPSNWEMKGFGTPIYTNIIYPFPKNPPYVGSNNPVGTYRREFTIPDGWDGRQVLLHFGSITGYAVVYVNGREVGVSSAAKSPAEFNITHYLKKGNNLLAVQVFRWSAASYLEDQDFWRISGIERDVFLYALPKLSVWDFFLKSGLDNFYRDGSFNSYITLRRFTGDTTNYGSVTLEIFNKSGDRIFSQQQSVKPFNESLRVVQFSGTIANPLKWSAEKPNLYNCIITLKTADNVVSYTGAKIGFRKVEIKNSQLLVNGVPVVVHGVNRHEHDPVNGHVPSKELMIRDIQLMKEYNINAVRCSHYPNDELWYKLCDEYGLYVVNEANIEVHGMGATGQRSFDSTAHPAYLPQWAPMFMDRERRLVERDKNHPSVIIWSLGNECGNGPVFHDAYKWIKQRDDTRPVQFEQAGEDWNTDIVCPMYPSVNHMKNYAADSSKTRPFIMCEYAHSMGNGDGNFREYWDIIYSSKKMQGGFIWDWVDQGMRAKDAAGKIYYAYGGDLGGFDLQNDENGCADGLIASDRTIHPGLNEVKKVYQDIYFSAKNISKGIITVKNLFAFTNLNEYNFKWQLYKNGEQVKEGNLAVELSPRQYKDVTLPLPPIDTTGDEYFLNITATAKNATSLIPLGHVVATEQFKLTGDYFTKNYSGAGDLQVTKDSTKLSFQSGLISGEFDLKRGVFTSYKSLNVKLNSLPKPYFWRAPTDNDFGNRMPEKLGIWRNAHENIIVKNITVGSQDSNGVSIKADYELAGINVPYTIEYFIQNDGSIKVTASIDMTGRNLPELPRFGMRTELPEQYHYLDYYGRGPWENYNDRNESAFVGLYSDSVENQYTYNYIRPQESGYKTDVRWFELTDAKGNGLHVEGMQPICFSAIKHRDEDLDPGNTKKQQHPSDLPPYNAINVHIDLKQRGVGGLNSWGALPFEQYRLLDKQYTYSYIIKPVDGE</sequence>
<dbReference type="InterPro" id="IPR011013">
    <property type="entry name" value="Gal_mutarotase_sf_dom"/>
</dbReference>
<keyword evidence="9" id="KW-0106">Calcium</keyword>
<dbReference type="FunFam" id="3.20.20.80:FF:000018">
    <property type="entry name" value="Beta-galactosidase"/>
    <property type="match status" value="1"/>
</dbReference>
<dbReference type="GO" id="GO:0030246">
    <property type="term" value="F:carbohydrate binding"/>
    <property type="evidence" value="ECO:0007669"/>
    <property type="project" value="InterPro"/>
</dbReference>
<evidence type="ECO:0000256" key="10">
    <source>
        <dbReference type="ARBA" id="ARBA00023295"/>
    </source>
</evidence>
<dbReference type="EC" id="3.2.1.23" evidence="6 12"/>
<dbReference type="GO" id="GO:0005990">
    <property type="term" value="P:lactose catabolic process"/>
    <property type="evidence" value="ECO:0007669"/>
    <property type="project" value="TreeGrafter"/>
</dbReference>
<dbReference type="PANTHER" id="PTHR46323">
    <property type="entry name" value="BETA-GALACTOSIDASE"/>
    <property type="match status" value="1"/>
</dbReference>
<dbReference type="InterPro" id="IPR006101">
    <property type="entry name" value="Glyco_hydro_2"/>
</dbReference>
<dbReference type="InterPro" id="IPR014718">
    <property type="entry name" value="GH-type_carb-bd"/>
</dbReference>
<dbReference type="Gene3D" id="2.60.40.10">
    <property type="entry name" value="Immunoglobulins"/>
    <property type="match status" value="2"/>
</dbReference>
<feature type="signal peptide" evidence="13">
    <location>
        <begin position="1"/>
        <end position="36"/>
    </location>
</feature>
<dbReference type="PROSITE" id="PS00719">
    <property type="entry name" value="GLYCOSYL_HYDROL_F2_1"/>
    <property type="match status" value="1"/>
</dbReference>
<protein>
    <recommendedName>
        <fullName evidence="7 12">Beta-galactosidase</fullName>
        <ecNumber evidence="6 12">3.2.1.23</ecNumber>
    </recommendedName>
    <alternativeName>
        <fullName evidence="11 12">Lactase</fullName>
    </alternativeName>
</protein>
<evidence type="ECO:0000256" key="4">
    <source>
        <dbReference type="ARBA" id="ARBA00007401"/>
    </source>
</evidence>
<dbReference type="InterPro" id="IPR032312">
    <property type="entry name" value="LacZ_4"/>
</dbReference>
<evidence type="ECO:0000256" key="3">
    <source>
        <dbReference type="ARBA" id="ARBA00001959"/>
    </source>
</evidence>
<comment type="subunit">
    <text evidence="5">Monomer.</text>
</comment>
<dbReference type="EMBL" id="FOXQ01000002">
    <property type="protein sequence ID" value="SFP82288.1"/>
    <property type="molecule type" value="Genomic_DNA"/>
</dbReference>
<dbReference type="SUPFAM" id="SSF49785">
    <property type="entry name" value="Galactose-binding domain-like"/>
    <property type="match status" value="1"/>
</dbReference>
<evidence type="ECO:0000256" key="12">
    <source>
        <dbReference type="RuleBase" id="RU361154"/>
    </source>
</evidence>
<dbReference type="SMART" id="SM01038">
    <property type="entry name" value="Bgal_small_N"/>
    <property type="match status" value="1"/>
</dbReference>
<comment type="cofactor">
    <cofactor evidence="3">
        <name>Na(+)</name>
        <dbReference type="ChEBI" id="CHEBI:29101"/>
    </cofactor>
</comment>
<evidence type="ECO:0000313" key="16">
    <source>
        <dbReference type="Proteomes" id="UP000199031"/>
    </source>
</evidence>
<dbReference type="InterPro" id="IPR006104">
    <property type="entry name" value="Glyco_hydro_2_N"/>
</dbReference>
<dbReference type="Pfam" id="PF02837">
    <property type="entry name" value="Glyco_hydro_2_N"/>
    <property type="match status" value="1"/>
</dbReference>
<feature type="domain" description="Beta galactosidase small chain/" evidence="14">
    <location>
        <begin position="780"/>
        <end position="1051"/>
    </location>
</feature>
<dbReference type="Pfam" id="PF02836">
    <property type="entry name" value="Glyco_hydro_2_C"/>
    <property type="match status" value="1"/>
</dbReference>
<name>A0A1I5TH93_9BACT</name>
<reference evidence="15 16" key="1">
    <citation type="submission" date="2016-10" db="EMBL/GenBank/DDBJ databases">
        <authorList>
            <person name="de Groot N.N."/>
        </authorList>
    </citation>
    <scope>NUCLEOTIDE SEQUENCE [LARGE SCALE GENOMIC DNA]</scope>
    <source>
        <strain evidence="15 16">DSM 28286</strain>
    </source>
</reference>
<proteinExistence type="inferred from homology"/>
<dbReference type="GO" id="GO:0004565">
    <property type="term" value="F:beta-galactosidase activity"/>
    <property type="evidence" value="ECO:0007669"/>
    <property type="project" value="UniProtKB-EC"/>
</dbReference>
<dbReference type="STRING" id="1465490.SAMN05444277_102127"/>
<comment type="cofactor">
    <cofactor evidence="2">
        <name>Ca(2+)</name>
        <dbReference type="ChEBI" id="CHEBI:29108"/>
    </cofactor>
</comment>
<evidence type="ECO:0000256" key="9">
    <source>
        <dbReference type="ARBA" id="ARBA00022837"/>
    </source>
</evidence>
<evidence type="ECO:0000256" key="8">
    <source>
        <dbReference type="ARBA" id="ARBA00022801"/>
    </source>
</evidence>
<evidence type="ECO:0000256" key="11">
    <source>
        <dbReference type="ARBA" id="ARBA00032230"/>
    </source>
</evidence>
<dbReference type="GO" id="GO:0009341">
    <property type="term" value="C:beta-galactosidase complex"/>
    <property type="evidence" value="ECO:0007669"/>
    <property type="project" value="InterPro"/>
</dbReference>
<comment type="catalytic activity">
    <reaction evidence="1 12">
        <text>Hydrolysis of terminal non-reducing beta-D-galactose residues in beta-D-galactosides.</text>
        <dbReference type="EC" id="3.2.1.23"/>
    </reaction>
</comment>
<dbReference type="Gene3D" id="3.20.20.80">
    <property type="entry name" value="Glycosidases"/>
    <property type="match status" value="1"/>
</dbReference>
<gene>
    <name evidence="15" type="ORF">SAMN05444277_102127</name>
</gene>
<keyword evidence="10 12" id="KW-0326">Glycosidase</keyword>
<evidence type="ECO:0000256" key="1">
    <source>
        <dbReference type="ARBA" id="ARBA00001412"/>
    </source>
</evidence>
<dbReference type="Gene3D" id="2.60.120.260">
    <property type="entry name" value="Galactose-binding domain-like"/>
    <property type="match status" value="1"/>
</dbReference>
<dbReference type="InterPro" id="IPR023232">
    <property type="entry name" value="Glyco_hydro_2_AS"/>
</dbReference>
<evidence type="ECO:0000256" key="6">
    <source>
        <dbReference type="ARBA" id="ARBA00012756"/>
    </source>
</evidence>
<dbReference type="SUPFAM" id="SSF74650">
    <property type="entry name" value="Galactose mutarotase-like"/>
    <property type="match status" value="1"/>
</dbReference>
<keyword evidence="8 12" id="KW-0378">Hydrolase</keyword>
<dbReference type="InterPro" id="IPR050347">
    <property type="entry name" value="Bact_Beta-galactosidase"/>
</dbReference>
<dbReference type="AlphaFoldDB" id="A0A1I5TH93"/>
<dbReference type="PANTHER" id="PTHR46323:SF2">
    <property type="entry name" value="BETA-GALACTOSIDASE"/>
    <property type="match status" value="1"/>
</dbReference>
<dbReference type="SUPFAM" id="SSF49303">
    <property type="entry name" value="beta-Galactosidase/glucuronidase domain"/>
    <property type="match status" value="2"/>
</dbReference>
<evidence type="ECO:0000256" key="13">
    <source>
        <dbReference type="SAM" id="SignalP"/>
    </source>
</evidence>
<dbReference type="Pfam" id="PF00703">
    <property type="entry name" value="Glyco_hydro_2"/>
    <property type="match status" value="1"/>
</dbReference>
<dbReference type="InterPro" id="IPR013783">
    <property type="entry name" value="Ig-like_fold"/>
</dbReference>
<dbReference type="PROSITE" id="PS00608">
    <property type="entry name" value="GLYCOSYL_HYDROL_F2_2"/>
    <property type="match status" value="1"/>
</dbReference>
<evidence type="ECO:0000256" key="5">
    <source>
        <dbReference type="ARBA" id="ARBA00011245"/>
    </source>
</evidence>